<evidence type="ECO:0000313" key="3">
    <source>
        <dbReference type="Proteomes" id="UP000260644"/>
    </source>
</evidence>
<organism evidence="2 3">
    <name type="scientific">Chitinophaga silvatica</name>
    <dbReference type="NCBI Taxonomy" id="2282649"/>
    <lineage>
        <taxon>Bacteria</taxon>
        <taxon>Pseudomonadati</taxon>
        <taxon>Bacteroidota</taxon>
        <taxon>Chitinophagia</taxon>
        <taxon>Chitinophagales</taxon>
        <taxon>Chitinophagaceae</taxon>
        <taxon>Chitinophaga</taxon>
    </lineage>
</organism>
<dbReference type="EMBL" id="QPMM01000001">
    <property type="protein sequence ID" value="RFS26565.1"/>
    <property type="molecule type" value="Genomic_DNA"/>
</dbReference>
<accession>A0A3E1YGL8</accession>
<name>A0A3E1YGL8_9BACT</name>
<evidence type="ECO:0000256" key="1">
    <source>
        <dbReference type="SAM" id="Phobius"/>
    </source>
</evidence>
<gene>
    <name evidence="2" type="ORF">DVR12_01910</name>
</gene>
<sequence>MKKIRMQALLIILLIDFILTFLIVKISIFTMKPYMQEMYDKLTTTDYKGVISMGEISMLMLVLNIRFLIGLSVSSLLMLLFLLRLKKYYWELLFSYLILFVVLVALVRFTH</sequence>
<dbReference type="Proteomes" id="UP000260644">
    <property type="component" value="Unassembled WGS sequence"/>
</dbReference>
<dbReference type="AlphaFoldDB" id="A0A3E1YGL8"/>
<feature type="transmembrane region" description="Helical" evidence="1">
    <location>
        <begin position="88"/>
        <end position="109"/>
    </location>
</feature>
<protein>
    <submittedName>
        <fullName evidence="2">Uncharacterized protein</fullName>
    </submittedName>
</protein>
<reference evidence="2 3" key="1">
    <citation type="submission" date="2018-07" db="EMBL/GenBank/DDBJ databases">
        <title>Chitinophaga K2CV101002-2 sp. nov., isolated from a monsoon evergreen broad-leaved forest soil.</title>
        <authorList>
            <person name="Lv Y."/>
        </authorList>
    </citation>
    <scope>NUCLEOTIDE SEQUENCE [LARGE SCALE GENOMIC DNA]</scope>
    <source>
        <strain evidence="2 3">GDMCC 1.1288</strain>
    </source>
</reference>
<comment type="caution">
    <text evidence="2">The sequence shown here is derived from an EMBL/GenBank/DDBJ whole genome shotgun (WGS) entry which is preliminary data.</text>
</comment>
<feature type="transmembrane region" description="Helical" evidence="1">
    <location>
        <begin position="56"/>
        <end position="81"/>
    </location>
</feature>
<evidence type="ECO:0000313" key="2">
    <source>
        <dbReference type="EMBL" id="RFS26565.1"/>
    </source>
</evidence>
<keyword evidence="1" id="KW-0812">Transmembrane</keyword>
<feature type="transmembrane region" description="Helical" evidence="1">
    <location>
        <begin position="7"/>
        <end position="29"/>
    </location>
</feature>
<proteinExistence type="predicted"/>
<keyword evidence="1" id="KW-1133">Transmembrane helix</keyword>
<keyword evidence="1" id="KW-0472">Membrane</keyword>
<keyword evidence="3" id="KW-1185">Reference proteome</keyword>